<accession>A0A543FXP3</accession>
<dbReference type="CDD" id="cd00413">
    <property type="entry name" value="Glyco_hydrolase_16"/>
    <property type="match status" value="1"/>
</dbReference>
<dbReference type="OrthoDB" id="4455781at2"/>
<dbReference type="AlphaFoldDB" id="A0A543FXP3"/>
<dbReference type="PANTHER" id="PTHR10963">
    <property type="entry name" value="GLYCOSYL HYDROLASE-RELATED"/>
    <property type="match status" value="1"/>
</dbReference>
<comment type="caution">
    <text evidence="5">The sequence shown here is derived from an EMBL/GenBank/DDBJ whole genome shotgun (WGS) entry which is preliminary data.</text>
</comment>
<feature type="region of interest" description="Disordered" evidence="2">
    <location>
        <begin position="37"/>
        <end position="69"/>
    </location>
</feature>
<protein>
    <submittedName>
        <fullName evidence="5">Beta-glucanase (GH16 family)</fullName>
    </submittedName>
</protein>
<feature type="chain" id="PRO_5022014990" evidence="3">
    <location>
        <begin position="27"/>
        <end position="285"/>
    </location>
</feature>
<dbReference type="Gene3D" id="2.60.120.200">
    <property type="match status" value="1"/>
</dbReference>
<comment type="similarity">
    <text evidence="1">Belongs to the glycosyl hydrolase 16 family.</text>
</comment>
<dbReference type="Pfam" id="PF00722">
    <property type="entry name" value="Glyco_hydro_16"/>
    <property type="match status" value="1"/>
</dbReference>
<evidence type="ECO:0000256" key="3">
    <source>
        <dbReference type="SAM" id="SignalP"/>
    </source>
</evidence>
<dbReference type="SUPFAM" id="SSF49899">
    <property type="entry name" value="Concanavalin A-like lectins/glucanases"/>
    <property type="match status" value="1"/>
</dbReference>
<feature type="domain" description="GH16" evidence="4">
    <location>
        <begin position="68"/>
        <end position="282"/>
    </location>
</feature>
<evidence type="ECO:0000313" key="5">
    <source>
        <dbReference type="EMBL" id="TQM38608.1"/>
    </source>
</evidence>
<feature type="signal peptide" evidence="3">
    <location>
        <begin position="1"/>
        <end position="26"/>
    </location>
</feature>
<dbReference type="RefSeq" id="WP_142105261.1">
    <property type="nucleotide sequence ID" value="NZ_VFPH01000002.1"/>
</dbReference>
<proteinExistence type="inferred from homology"/>
<reference evidence="5 6" key="1">
    <citation type="submission" date="2019-06" db="EMBL/GenBank/DDBJ databases">
        <title>Sequencing the genomes of 1000 actinobacteria strains.</title>
        <authorList>
            <person name="Klenk H.-P."/>
        </authorList>
    </citation>
    <scope>NUCLEOTIDE SEQUENCE [LARGE SCALE GENOMIC DNA]</scope>
    <source>
        <strain evidence="5 6">DSM 45511</strain>
    </source>
</reference>
<evidence type="ECO:0000256" key="2">
    <source>
        <dbReference type="SAM" id="MobiDB-lite"/>
    </source>
</evidence>
<dbReference type="EMBL" id="VFPH01000002">
    <property type="protein sequence ID" value="TQM38608.1"/>
    <property type="molecule type" value="Genomic_DNA"/>
</dbReference>
<dbReference type="InterPro" id="IPR000757">
    <property type="entry name" value="Beta-glucanase-like"/>
</dbReference>
<dbReference type="GO" id="GO:0005975">
    <property type="term" value="P:carbohydrate metabolic process"/>
    <property type="evidence" value="ECO:0007669"/>
    <property type="project" value="InterPro"/>
</dbReference>
<gene>
    <name evidence="5" type="ORF">FB388_5852</name>
</gene>
<dbReference type="InterPro" id="IPR050546">
    <property type="entry name" value="Glycosyl_Hydrlase_16"/>
</dbReference>
<name>A0A543FXP3_9PSEU</name>
<dbReference type="InterPro" id="IPR013320">
    <property type="entry name" value="ConA-like_dom_sf"/>
</dbReference>
<dbReference type="PANTHER" id="PTHR10963:SF55">
    <property type="entry name" value="GLYCOSIDE HYDROLASE FAMILY 16 PROTEIN"/>
    <property type="match status" value="1"/>
</dbReference>
<keyword evidence="6" id="KW-1185">Reference proteome</keyword>
<keyword evidence="3" id="KW-0732">Signal</keyword>
<dbReference type="GO" id="GO:0004553">
    <property type="term" value="F:hydrolase activity, hydrolyzing O-glycosyl compounds"/>
    <property type="evidence" value="ECO:0007669"/>
    <property type="project" value="InterPro"/>
</dbReference>
<evidence type="ECO:0000313" key="6">
    <source>
        <dbReference type="Proteomes" id="UP000319818"/>
    </source>
</evidence>
<sequence>MSRRPGRARSLLVCAVLLLSAGCAGAAGSTGEPDLLQALPAPAPAPTAVPTPLAGRNASAANTGRDASGVSWKPVHSFDFDGSTLDPNAWGRYNSVGGFGNGLRRPSAIGVENGMLRITARDNVTGGMAHRVDQLYGRWEFRARTEKGRGFGAAILLWPKTENKDDGELDMMESPREDRGEAHFVIHFSAQNKTAGTKITGDFSQWHTFAMDWLPNRITWYVDGVKQFETFDKNVIPKVPMHLTIQLDQGPYEEWIPAPDATTPEEIRLWVDWVKIFAAPREAKR</sequence>
<evidence type="ECO:0000256" key="1">
    <source>
        <dbReference type="ARBA" id="ARBA00006865"/>
    </source>
</evidence>
<dbReference type="PROSITE" id="PS51257">
    <property type="entry name" value="PROKAR_LIPOPROTEIN"/>
    <property type="match status" value="1"/>
</dbReference>
<evidence type="ECO:0000259" key="4">
    <source>
        <dbReference type="PROSITE" id="PS51762"/>
    </source>
</evidence>
<dbReference type="PROSITE" id="PS51762">
    <property type="entry name" value="GH16_2"/>
    <property type="match status" value="1"/>
</dbReference>
<dbReference type="Proteomes" id="UP000319818">
    <property type="component" value="Unassembled WGS sequence"/>
</dbReference>
<organism evidence="5 6">
    <name type="scientific">Pseudonocardia cypriaca</name>
    <dbReference type="NCBI Taxonomy" id="882449"/>
    <lineage>
        <taxon>Bacteria</taxon>
        <taxon>Bacillati</taxon>
        <taxon>Actinomycetota</taxon>
        <taxon>Actinomycetes</taxon>
        <taxon>Pseudonocardiales</taxon>
        <taxon>Pseudonocardiaceae</taxon>
        <taxon>Pseudonocardia</taxon>
    </lineage>
</organism>